<feature type="compositionally biased region" description="Acidic residues" evidence="1">
    <location>
        <begin position="28"/>
        <end position="37"/>
    </location>
</feature>
<evidence type="ECO:0000256" key="2">
    <source>
        <dbReference type="SAM" id="Phobius"/>
    </source>
</evidence>
<dbReference type="Proteomes" id="UP000620366">
    <property type="component" value="Unassembled WGS sequence"/>
</dbReference>
<reference evidence="3" key="1">
    <citation type="submission" date="2020-08" db="EMBL/GenBank/DDBJ databases">
        <title>Genome public.</title>
        <authorList>
            <person name="Liu C."/>
            <person name="Sun Q."/>
        </authorList>
    </citation>
    <scope>NUCLEOTIDE SEQUENCE</scope>
    <source>
        <strain evidence="3">BX7</strain>
    </source>
</reference>
<evidence type="ECO:0000313" key="3">
    <source>
        <dbReference type="EMBL" id="MBC8535459.1"/>
    </source>
</evidence>
<dbReference type="RefSeq" id="WP_249299188.1">
    <property type="nucleotide sequence ID" value="NZ_JACRSP010000001.1"/>
</dbReference>
<gene>
    <name evidence="3" type="ORF">H8695_01945</name>
</gene>
<keyword evidence="2" id="KW-0472">Membrane</keyword>
<dbReference type="InterPro" id="IPR015943">
    <property type="entry name" value="WD40/YVTN_repeat-like_dom_sf"/>
</dbReference>
<keyword evidence="2" id="KW-0812">Transmembrane</keyword>
<organism evidence="3 4">
    <name type="scientific">Feifania hominis</name>
    <dbReference type="NCBI Taxonomy" id="2763660"/>
    <lineage>
        <taxon>Bacteria</taxon>
        <taxon>Bacillati</taxon>
        <taxon>Bacillota</taxon>
        <taxon>Clostridia</taxon>
        <taxon>Eubacteriales</taxon>
        <taxon>Feifaniaceae</taxon>
        <taxon>Feifania</taxon>
    </lineage>
</organism>
<dbReference type="EMBL" id="JACRSP010000001">
    <property type="protein sequence ID" value="MBC8535459.1"/>
    <property type="molecule type" value="Genomic_DNA"/>
</dbReference>
<feature type="transmembrane region" description="Helical" evidence="2">
    <location>
        <begin position="80"/>
        <end position="98"/>
    </location>
</feature>
<comment type="caution">
    <text evidence="3">The sequence shown here is derived from an EMBL/GenBank/DDBJ whole genome shotgun (WGS) entry which is preliminary data.</text>
</comment>
<sequence>MKPKRRRKKPVEEPREQQVVFETVSGDPQEDETDEAVPSDYTLTQTDDSAAQQLRYEGPKPVEGEQSPERKRRVKKARRARRVVVALIVVLLGLFLFANREVLNLYTLRSFLNSIGITWFGESQVSSFELELDLSQTNLFDCYRDSLVVLSNSGLELTRLTGAPQYSETFHYSNPVLQVRDSKILTYDRGAKSLKTANGFGLDFELTTEYPILSAKMDDKGSFAILTTSKNYKAQAMVYNSSNEAVYRWNSASSYISDISLDEDSHRLAIAGFNTGAAELSTTVTIIDYRSGEIVAAGEPIDGLVAALDYNADGGLFAVTDDALYVLGPDGAQRGVYHFGDSTLSAASAELENGALLILSHHVAGTSLSMVGVDTFGKVMFEIALDSYVEDLAVSDKAILLLVNNRALLYNSSGELQNTISVSDDVRKVAVTSRQQALILELNEVTVVQ</sequence>
<dbReference type="Gene3D" id="2.130.10.10">
    <property type="entry name" value="YVTN repeat-like/Quinoprotein amine dehydrogenase"/>
    <property type="match status" value="1"/>
</dbReference>
<name>A0A926HT37_9FIRM</name>
<dbReference type="InterPro" id="IPR011044">
    <property type="entry name" value="Quino_amine_DH_bsu"/>
</dbReference>
<dbReference type="SUPFAM" id="SSF50969">
    <property type="entry name" value="YVTN repeat-like/Quinoprotein amine dehydrogenase"/>
    <property type="match status" value="1"/>
</dbReference>
<evidence type="ECO:0000256" key="1">
    <source>
        <dbReference type="SAM" id="MobiDB-lite"/>
    </source>
</evidence>
<feature type="compositionally biased region" description="Polar residues" evidence="1">
    <location>
        <begin position="41"/>
        <end position="52"/>
    </location>
</feature>
<keyword evidence="4" id="KW-1185">Reference proteome</keyword>
<feature type="region of interest" description="Disordered" evidence="1">
    <location>
        <begin position="1"/>
        <end position="52"/>
    </location>
</feature>
<dbReference type="InterPro" id="IPR043765">
    <property type="entry name" value="DUF5711"/>
</dbReference>
<dbReference type="AlphaFoldDB" id="A0A926HT37"/>
<accession>A0A926HT37</accession>
<keyword evidence="2" id="KW-1133">Transmembrane helix</keyword>
<dbReference type="Pfam" id="PF18975">
    <property type="entry name" value="DUF5711"/>
    <property type="match status" value="1"/>
</dbReference>
<proteinExistence type="predicted"/>
<evidence type="ECO:0000313" key="4">
    <source>
        <dbReference type="Proteomes" id="UP000620366"/>
    </source>
</evidence>
<evidence type="ECO:0008006" key="5">
    <source>
        <dbReference type="Google" id="ProtNLM"/>
    </source>
</evidence>
<protein>
    <recommendedName>
        <fullName evidence="5">WD40 repeat domain-containing protein</fullName>
    </recommendedName>
</protein>